<feature type="region of interest" description="Disordered" evidence="1">
    <location>
        <begin position="1"/>
        <end position="110"/>
    </location>
</feature>
<feature type="compositionally biased region" description="Low complexity" evidence="1">
    <location>
        <begin position="98"/>
        <end position="107"/>
    </location>
</feature>
<organism evidence="2 3">
    <name type="scientific">Colletotrichum fioriniae PJ7</name>
    <dbReference type="NCBI Taxonomy" id="1445577"/>
    <lineage>
        <taxon>Eukaryota</taxon>
        <taxon>Fungi</taxon>
        <taxon>Dikarya</taxon>
        <taxon>Ascomycota</taxon>
        <taxon>Pezizomycotina</taxon>
        <taxon>Sordariomycetes</taxon>
        <taxon>Hypocreomycetidae</taxon>
        <taxon>Glomerellales</taxon>
        <taxon>Glomerellaceae</taxon>
        <taxon>Colletotrichum</taxon>
        <taxon>Colletotrichum acutatum species complex</taxon>
    </lineage>
</organism>
<dbReference type="HOGENOM" id="CLU_1677739_0_0_1"/>
<feature type="compositionally biased region" description="Polar residues" evidence="1">
    <location>
        <begin position="42"/>
        <end position="52"/>
    </location>
</feature>
<dbReference type="OrthoDB" id="10630203at2759"/>
<gene>
    <name evidence="2" type="ORF">CFIO01_05395</name>
</gene>
<name>A0A010RVM8_9PEZI</name>
<dbReference type="KEGG" id="cfj:CFIO01_05395"/>
<accession>A0A010RVM8</accession>
<dbReference type="Proteomes" id="UP000020467">
    <property type="component" value="Unassembled WGS sequence"/>
</dbReference>
<reference evidence="2 3" key="1">
    <citation type="submission" date="2014-02" db="EMBL/GenBank/DDBJ databases">
        <title>The genome sequence of Colletotrichum fioriniae PJ7.</title>
        <authorList>
            <person name="Baroncelli R."/>
            <person name="Thon M.R."/>
        </authorList>
    </citation>
    <scope>NUCLEOTIDE SEQUENCE [LARGE SCALE GENOMIC DNA]</scope>
    <source>
        <strain evidence="2 3">PJ7</strain>
    </source>
</reference>
<feature type="compositionally biased region" description="Low complexity" evidence="1">
    <location>
        <begin position="77"/>
        <end position="88"/>
    </location>
</feature>
<dbReference type="AlphaFoldDB" id="A0A010RVM8"/>
<keyword evidence="3" id="KW-1185">Reference proteome</keyword>
<proteinExistence type="predicted"/>
<evidence type="ECO:0000313" key="2">
    <source>
        <dbReference type="EMBL" id="EXF76313.1"/>
    </source>
</evidence>
<evidence type="ECO:0000256" key="1">
    <source>
        <dbReference type="SAM" id="MobiDB-lite"/>
    </source>
</evidence>
<evidence type="ECO:0000313" key="3">
    <source>
        <dbReference type="Proteomes" id="UP000020467"/>
    </source>
</evidence>
<comment type="caution">
    <text evidence="2">The sequence shown here is derived from an EMBL/GenBank/DDBJ whole genome shotgun (WGS) entry which is preliminary data.</text>
</comment>
<dbReference type="EMBL" id="JARH01000859">
    <property type="protein sequence ID" value="EXF76313.1"/>
    <property type="molecule type" value="Genomic_DNA"/>
</dbReference>
<sequence>MQRFKKKGSTKLPAQALLPSFIPSSRYARHKATSVGGKQIHSIKQYQASKASTCDIRQPQTVPVSRPSASPSPSPAPHQSSSPNHPAMKNPPPPGPSAPRQRPQQSNERLATIPKVVFALPHLITPVAVAALAGASPHGYHDSEAAAVLERHAPNQR</sequence>
<protein>
    <submittedName>
        <fullName evidence="2">Uncharacterized protein</fullName>
    </submittedName>
</protein>